<keyword evidence="1" id="KW-1133">Transmembrane helix</keyword>
<proteinExistence type="predicted"/>
<organism evidence="2">
    <name type="scientific">Siphoviridae sp. ctqpo8</name>
    <dbReference type="NCBI Taxonomy" id="2826469"/>
    <lineage>
        <taxon>Viruses</taxon>
        <taxon>Duplodnaviria</taxon>
        <taxon>Heunggongvirae</taxon>
        <taxon>Uroviricota</taxon>
        <taxon>Caudoviricetes</taxon>
    </lineage>
</organism>
<evidence type="ECO:0000256" key="1">
    <source>
        <dbReference type="SAM" id="Phobius"/>
    </source>
</evidence>
<sequence length="43" mass="4982">MIFTPLRLILDQEPTTGWGIFVTILVIGVLWISHWLNKNDDTN</sequence>
<reference evidence="2" key="1">
    <citation type="journal article" date="2021" name="Proc. Natl. Acad. Sci. U.S.A.">
        <title>A Catalog of Tens of Thousands of Viruses from Human Metagenomes Reveals Hidden Associations with Chronic Diseases.</title>
        <authorList>
            <person name="Tisza M.J."/>
            <person name="Buck C.B."/>
        </authorList>
    </citation>
    <scope>NUCLEOTIDE SEQUENCE</scope>
    <source>
        <strain evidence="2">Ctqpo8</strain>
    </source>
</reference>
<protein>
    <submittedName>
        <fullName evidence="2">Toxin</fullName>
    </submittedName>
</protein>
<dbReference type="EMBL" id="BK014804">
    <property type="protein sequence ID" value="DAD76537.1"/>
    <property type="molecule type" value="Genomic_DNA"/>
</dbReference>
<keyword evidence="1" id="KW-0812">Transmembrane</keyword>
<name>A0A8S5M2K1_9CAUD</name>
<keyword evidence="1" id="KW-0472">Membrane</keyword>
<accession>A0A8S5M2K1</accession>
<evidence type="ECO:0000313" key="2">
    <source>
        <dbReference type="EMBL" id="DAD76537.1"/>
    </source>
</evidence>
<feature type="transmembrane region" description="Helical" evidence="1">
    <location>
        <begin position="16"/>
        <end position="36"/>
    </location>
</feature>